<dbReference type="PANTHER" id="PTHR32439:SF9">
    <property type="entry name" value="BLR3264 PROTEIN"/>
    <property type="match status" value="1"/>
</dbReference>
<evidence type="ECO:0000259" key="8">
    <source>
        <dbReference type="Pfam" id="PF03460"/>
    </source>
</evidence>
<keyword evidence="4 9" id="KW-0560">Oxidoreductase</keyword>
<comment type="caution">
    <text evidence="9">The sequence shown here is derived from an EMBL/GenBank/DDBJ whole genome shotgun (WGS) entry which is preliminary data.</text>
</comment>
<evidence type="ECO:0000256" key="7">
    <source>
        <dbReference type="SAM" id="MobiDB-lite"/>
    </source>
</evidence>
<dbReference type="GO" id="GO:0043818">
    <property type="term" value="F:precorrin-3B synthase activity"/>
    <property type="evidence" value="ECO:0007669"/>
    <property type="project" value="UniProtKB-EC"/>
</dbReference>
<dbReference type="Gene3D" id="3.30.413.10">
    <property type="entry name" value="Sulfite Reductase Hemoprotein, domain 1"/>
    <property type="match status" value="2"/>
</dbReference>
<dbReference type="InterPro" id="IPR012798">
    <property type="entry name" value="Cbl_synth_CobG-like"/>
</dbReference>
<keyword evidence="3" id="KW-0479">Metal-binding</keyword>
<evidence type="ECO:0000256" key="5">
    <source>
        <dbReference type="ARBA" id="ARBA00023004"/>
    </source>
</evidence>
<dbReference type="RefSeq" id="WP_111862930.1">
    <property type="nucleotide sequence ID" value="NZ_QLYX01000001.1"/>
</dbReference>
<feature type="region of interest" description="Disordered" evidence="7">
    <location>
        <begin position="388"/>
        <end position="409"/>
    </location>
</feature>
<evidence type="ECO:0000256" key="6">
    <source>
        <dbReference type="ARBA" id="ARBA00023014"/>
    </source>
</evidence>
<evidence type="ECO:0000313" key="9">
    <source>
        <dbReference type="EMBL" id="RAY16880.1"/>
    </source>
</evidence>
<dbReference type="EMBL" id="QLYX01000001">
    <property type="protein sequence ID" value="RAY16880.1"/>
    <property type="molecule type" value="Genomic_DNA"/>
</dbReference>
<reference evidence="9 10" key="1">
    <citation type="submission" date="2018-06" db="EMBL/GenBank/DDBJ databases">
        <title>Actinomadura craniellae sp. nov. isolated from marine sponge Craniella sp.</title>
        <authorList>
            <person name="Li L."/>
            <person name="Xu Q.H."/>
            <person name="Lin H.W."/>
            <person name="Lu Y.H."/>
        </authorList>
    </citation>
    <scope>NUCLEOTIDE SEQUENCE [LARGE SCALE GENOMIC DNA]</scope>
    <source>
        <strain evidence="9 10">LHW63021</strain>
    </source>
</reference>
<sequence>MSLPSRYAPDSCPGALRIHAAADGGLARVRLPGGRLAAPGCAVLADAAADLGDGHLELTSRGNVQLRGLAPGAEGELGRRLRAAGLLPSDTHELARNITASVLTGRAGDGVLDVRPLVAGLDRGLCADPELAGLPGRFLFTIDDGRGDVVALRGDVGLYALDAASLAVTLGGADTGLRVAPEAAVPAVLAVARAFMRARTTEWRLTEWDDPGERLAPWLPGLGVGPRVEQSAARRALPGTPAKPPVGAVAQRDGRWALSALVPLGRLTPAQLSRLRGAEEIIITPWRSVVVPDLTDMPDSYGLVTRPGSGWEGLSSCAGRPGCARSLTDVRADCARTLDGAAEPARPELPVHWSGCERRCGSPPGRHVAVVATQDGYEVRLEERVRDRSRSLPATAAAIARTREEQVNE</sequence>
<gene>
    <name evidence="9" type="primary">cobG</name>
    <name evidence="9" type="ORF">DPM19_01560</name>
</gene>
<proteinExistence type="predicted"/>
<keyword evidence="1" id="KW-0004">4Fe-4S</keyword>
<dbReference type="EC" id="1.14.13.83" evidence="9"/>
<name>A0A365HCK9_9ACTN</name>
<dbReference type="GO" id="GO:0046872">
    <property type="term" value="F:metal ion binding"/>
    <property type="evidence" value="ECO:0007669"/>
    <property type="project" value="UniProtKB-KW"/>
</dbReference>
<dbReference type="GO" id="GO:0051539">
    <property type="term" value="F:4 iron, 4 sulfur cluster binding"/>
    <property type="evidence" value="ECO:0007669"/>
    <property type="project" value="UniProtKB-KW"/>
</dbReference>
<evidence type="ECO:0000256" key="1">
    <source>
        <dbReference type="ARBA" id="ARBA00022485"/>
    </source>
</evidence>
<dbReference type="OrthoDB" id="105450at2"/>
<dbReference type="InterPro" id="IPR045854">
    <property type="entry name" value="NO2/SO3_Rdtase_4Fe4S_sf"/>
</dbReference>
<dbReference type="SUPFAM" id="SSF56014">
    <property type="entry name" value="Nitrite and sulphite reductase 4Fe-4S domain-like"/>
    <property type="match status" value="2"/>
</dbReference>
<dbReference type="AlphaFoldDB" id="A0A365HCK9"/>
<organism evidence="9 10">
    <name type="scientific">Actinomadura craniellae</name>
    <dbReference type="NCBI Taxonomy" id="2231787"/>
    <lineage>
        <taxon>Bacteria</taxon>
        <taxon>Bacillati</taxon>
        <taxon>Actinomycetota</taxon>
        <taxon>Actinomycetes</taxon>
        <taxon>Streptosporangiales</taxon>
        <taxon>Thermomonosporaceae</taxon>
        <taxon>Actinomadura</taxon>
    </lineage>
</organism>
<keyword evidence="6" id="KW-0411">Iron-sulfur</keyword>
<dbReference type="NCBIfam" id="TIGR02435">
    <property type="entry name" value="CobG"/>
    <property type="match status" value="1"/>
</dbReference>
<protein>
    <submittedName>
        <fullName evidence="9">Precorrin-3B synthase</fullName>
        <ecNumber evidence="9">1.14.13.83</ecNumber>
    </submittedName>
</protein>
<evidence type="ECO:0000256" key="2">
    <source>
        <dbReference type="ARBA" id="ARBA00022617"/>
    </source>
</evidence>
<dbReference type="InterPro" id="IPR036136">
    <property type="entry name" value="Nit/Sulf_reduc_fer-like_dom_sf"/>
</dbReference>
<accession>A0A365HCK9</accession>
<feature type="domain" description="Nitrite/Sulfite reductase ferredoxin-like" evidence="8">
    <location>
        <begin position="26"/>
        <end position="83"/>
    </location>
</feature>
<dbReference type="Gene3D" id="3.90.480.10">
    <property type="entry name" value="Sulfite Reductase Hemoprotein,Domain 2"/>
    <property type="match status" value="1"/>
</dbReference>
<dbReference type="Proteomes" id="UP000251891">
    <property type="component" value="Unassembled WGS sequence"/>
</dbReference>
<evidence type="ECO:0000256" key="4">
    <source>
        <dbReference type="ARBA" id="ARBA00023002"/>
    </source>
</evidence>
<keyword evidence="5" id="KW-0408">Iron</keyword>
<evidence type="ECO:0000313" key="10">
    <source>
        <dbReference type="Proteomes" id="UP000251891"/>
    </source>
</evidence>
<dbReference type="SUPFAM" id="SSF55124">
    <property type="entry name" value="Nitrite/Sulfite reductase N-terminal domain-like"/>
    <property type="match status" value="2"/>
</dbReference>
<dbReference type="InterPro" id="IPR005117">
    <property type="entry name" value="NiRdtase/SiRdtase_haem-b_fer"/>
</dbReference>
<dbReference type="PANTHER" id="PTHR32439">
    <property type="entry name" value="FERREDOXIN--NITRITE REDUCTASE, CHLOROPLASTIC"/>
    <property type="match status" value="1"/>
</dbReference>
<keyword evidence="10" id="KW-1185">Reference proteome</keyword>
<dbReference type="InterPro" id="IPR051329">
    <property type="entry name" value="NIR_SIR_4Fe-4S"/>
</dbReference>
<dbReference type="Pfam" id="PF03460">
    <property type="entry name" value="NIR_SIR_ferr"/>
    <property type="match status" value="1"/>
</dbReference>
<keyword evidence="2" id="KW-0349">Heme</keyword>
<evidence type="ECO:0000256" key="3">
    <source>
        <dbReference type="ARBA" id="ARBA00022723"/>
    </source>
</evidence>